<dbReference type="EMBL" id="JAPFFF010000020">
    <property type="protein sequence ID" value="KAK8857482.1"/>
    <property type="molecule type" value="Genomic_DNA"/>
</dbReference>
<evidence type="ECO:0000313" key="3">
    <source>
        <dbReference type="EMBL" id="KAK8857482.1"/>
    </source>
</evidence>
<feature type="region of interest" description="Disordered" evidence="1">
    <location>
        <begin position="65"/>
        <end position="113"/>
    </location>
</feature>
<keyword evidence="4" id="KW-1185">Reference proteome</keyword>
<feature type="compositionally biased region" description="Acidic residues" evidence="1">
    <location>
        <begin position="88"/>
        <end position="97"/>
    </location>
</feature>
<name>A0ABR2GJW8_9EUKA</name>
<dbReference type="Proteomes" id="UP001470230">
    <property type="component" value="Unassembled WGS sequence"/>
</dbReference>
<protein>
    <submittedName>
        <fullName evidence="2">Uncharacterized protein</fullName>
    </submittedName>
</protein>
<organism evidence="2 4">
    <name type="scientific">Tritrichomonas musculus</name>
    <dbReference type="NCBI Taxonomy" id="1915356"/>
    <lineage>
        <taxon>Eukaryota</taxon>
        <taxon>Metamonada</taxon>
        <taxon>Parabasalia</taxon>
        <taxon>Tritrichomonadida</taxon>
        <taxon>Tritrichomonadidae</taxon>
        <taxon>Tritrichomonas</taxon>
    </lineage>
</organism>
<accession>A0ABR2GJW8</accession>
<comment type="caution">
    <text evidence="2">The sequence shown here is derived from an EMBL/GenBank/DDBJ whole genome shotgun (WGS) entry which is preliminary data.</text>
</comment>
<evidence type="ECO:0000313" key="2">
    <source>
        <dbReference type="EMBL" id="KAK8834220.1"/>
    </source>
</evidence>
<evidence type="ECO:0000313" key="4">
    <source>
        <dbReference type="Proteomes" id="UP001470230"/>
    </source>
</evidence>
<dbReference type="EMBL" id="JAPFFF010000462">
    <property type="protein sequence ID" value="KAK8834220.1"/>
    <property type="molecule type" value="Genomic_DNA"/>
</dbReference>
<sequence length="113" mass="13118">MDSVPTSREFLASFLSTEVEVSPWFLGNLKKEKFSDIEIDDDKFNHDTSCIKAAYNHINMYDNPWNASISQNSEDDEEDMYECPKEETSDEENDTEIGFDQTRPPLTCFPENF</sequence>
<proteinExistence type="predicted"/>
<reference evidence="2 4" key="1">
    <citation type="submission" date="2024-04" db="EMBL/GenBank/DDBJ databases">
        <title>Tritrichomonas musculus Genome.</title>
        <authorList>
            <person name="Alves-Ferreira E."/>
            <person name="Grigg M."/>
            <person name="Lorenzi H."/>
            <person name="Galac M."/>
        </authorList>
    </citation>
    <scope>NUCLEOTIDE SEQUENCE [LARGE SCALE GENOMIC DNA]</scope>
    <source>
        <strain evidence="2 4">EAF2021</strain>
    </source>
</reference>
<evidence type="ECO:0000256" key="1">
    <source>
        <dbReference type="SAM" id="MobiDB-lite"/>
    </source>
</evidence>
<gene>
    <name evidence="3" type="ORF">M9Y10_015887</name>
    <name evidence="2" type="ORF">M9Y10_032628</name>
</gene>